<feature type="signal peptide" evidence="6">
    <location>
        <begin position="1"/>
        <end position="23"/>
    </location>
</feature>
<evidence type="ECO:0000259" key="7">
    <source>
        <dbReference type="Pfam" id="PF13505"/>
    </source>
</evidence>
<protein>
    <submittedName>
        <fullName evidence="8">Attachment invasion locus protein</fullName>
    </submittedName>
</protein>
<dbReference type="PATRIC" id="fig|718251.5.peg.1533"/>
<dbReference type="Gene3D" id="2.40.160.20">
    <property type="match status" value="1"/>
</dbReference>
<dbReference type="SMR" id="A0A0H3DSQ9"/>
<gene>
    <name evidence="8" type="ordered locus">ETAF_1482</name>
</gene>
<dbReference type="PANTHER" id="PTHR35892:SF2">
    <property type="entry name" value="OUTER MEMBRANE PROTEIN PAGN"/>
    <property type="match status" value="1"/>
</dbReference>
<evidence type="ECO:0000256" key="3">
    <source>
        <dbReference type="ARBA" id="ARBA00022692"/>
    </source>
</evidence>
<evidence type="ECO:0000256" key="4">
    <source>
        <dbReference type="ARBA" id="ARBA00022729"/>
    </source>
</evidence>
<name>A0A0H3DSQ9_EDWTF</name>
<dbReference type="GO" id="GO:0009279">
    <property type="term" value="C:cell outer membrane"/>
    <property type="evidence" value="ECO:0007669"/>
    <property type="project" value="UniProtKB-SubCell"/>
</dbReference>
<reference evidence="8 9" key="2">
    <citation type="journal article" date="2011" name="BMC Immunol.">
        <title>Comparison of static immersion and intravenous injection systems for exposure of zebrafish embryos to the natural pathogen Edwardsiella tarda.</title>
        <authorList>
            <person name="van Soest J.J."/>
            <person name="Stockhammer O.W."/>
            <person name="Ordas A."/>
            <person name="Bloemberg G.V."/>
            <person name="Spaink H.P."/>
            <person name="Meijer A.H."/>
        </authorList>
    </citation>
    <scope>NUCLEOTIDE SEQUENCE [LARGE SCALE GENOMIC DNA]</scope>
    <source>
        <strain evidence="8 9">FL6-60</strain>
    </source>
</reference>
<comment type="subcellular location">
    <subcellularLocation>
        <location evidence="1">Cell outer membrane</location>
        <topology evidence="1">Multi-pass membrane protein</topology>
    </subcellularLocation>
</comment>
<dbReference type="GO" id="GO:0044384">
    <property type="term" value="C:host outer membrane"/>
    <property type="evidence" value="ECO:0007669"/>
    <property type="project" value="InterPro"/>
</dbReference>
<accession>A0A0H3DSQ9</accession>
<organism evidence="8 9">
    <name type="scientific">Edwardsiella tarda (strain FL6-60)</name>
    <dbReference type="NCBI Taxonomy" id="718251"/>
    <lineage>
        <taxon>Bacteria</taxon>
        <taxon>Pseudomonadati</taxon>
        <taxon>Pseudomonadota</taxon>
        <taxon>Gammaproteobacteria</taxon>
        <taxon>Enterobacterales</taxon>
        <taxon>Hafniaceae</taxon>
        <taxon>Edwardsiella</taxon>
    </lineage>
</organism>
<dbReference type="Pfam" id="PF13505">
    <property type="entry name" value="OMP_b-brl"/>
    <property type="match status" value="1"/>
</dbReference>
<reference evidence="9" key="1">
    <citation type="submission" date="2010-08" db="EMBL/GenBank/DDBJ databases">
        <title>Genome comparisons of Edwardsiella bacteria analysed using deep sequencing technology.</title>
        <authorList>
            <person name="van Soest J.J."/>
            <person name="Henkel C.V."/>
            <person name="Jansen H.J."/>
            <person name="van den Hondel C.A.M.J.J."/>
            <person name="Bloemberg G.V."/>
            <person name="Meijer A.H."/>
            <person name="Spaink H.P."/>
        </authorList>
    </citation>
    <scope>NUCLEOTIDE SEQUENCE [LARGE SCALE GENOMIC DNA]</scope>
    <source>
        <strain evidence="9">FL6-60</strain>
    </source>
</reference>
<dbReference type="PANTHER" id="PTHR35892">
    <property type="entry name" value="OUTER MEMBRANE PROTEIN PAGN-RELATED"/>
    <property type="match status" value="1"/>
</dbReference>
<keyword evidence="2" id="KW-1134">Transmembrane beta strand</keyword>
<evidence type="ECO:0000313" key="9">
    <source>
        <dbReference type="Proteomes" id="UP000002230"/>
    </source>
</evidence>
<dbReference type="KEGG" id="etd:ETAF_1482"/>
<dbReference type="HOGENOM" id="CLU_099385_1_0_6"/>
<feature type="domain" description="Outer membrane protein beta-barrel" evidence="7">
    <location>
        <begin position="10"/>
        <end position="185"/>
    </location>
</feature>
<evidence type="ECO:0000256" key="5">
    <source>
        <dbReference type="ARBA" id="ARBA00023136"/>
    </source>
</evidence>
<dbReference type="InterPro" id="IPR027385">
    <property type="entry name" value="Beta-barrel_OMP"/>
</dbReference>
<dbReference type="EMBL" id="CP002154">
    <property type="protein sequence ID" value="ADM41592.1"/>
    <property type="molecule type" value="Genomic_DNA"/>
</dbReference>
<keyword evidence="9" id="KW-1185">Reference proteome</keyword>
<dbReference type="InterPro" id="IPR011250">
    <property type="entry name" value="OMP/PagP_B-barrel"/>
</dbReference>
<sequence length="185" mass="19844">MKKQIAGLVLGAVGILTAQVAQAGSSTLSLGYAQSKVQNFKNMPGVNLQYRYEWDSALSVMASLSVLQNDVDSTTHWWGVTSQDHVKARYNSLLIGPAWRLNEAVSLYAAAGMSHSQMARDYVSSAGQAPIHYADTVNALAYGGGVLVNLSAHVTANLGYEGSQTRVQGQRRHVNGVNVGLGYRF</sequence>
<dbReference type="Proteomes" id="UP000002230">
    <property type="component" value="Chromosome"/>
</dbReference>
<keyword evidence="3" id="KW-0812">Transmembrane</keyword>
<evidence type="ECO:0000256" key="2">
    <source>
        <dbReference type="ARBA" id="ARBA00022452"/>
    </source>
</evidence>
<dbReference type="SUPFAM" id="SSF56925">
    <property type="entry name" value="OMPA-like"/>
    <property type="match status" value="1"/>
</dbReference>
<proteinExistence type="predicted"/>
<dbReference type="AlphaFoldDB" id="A0A0H3DSQ9"/>
<evidence type="ECO:0000313" key="8">
    <source>
        <dbReference type="EMBL" id="ADM41592.1"/>
    </source>
</evidence>
<keyword evidence="4 6" id="KW-0732">Signal</keyword>
<dbReference type="InterPro" id="IPR000758">
    <property type="entry name" value="Enterovir_OMP"/>
</dbReference>
<dbReference type="InterPro" id="IPR051723">
    <property type="entry name" value="Bact_OM_Invasion-Related"/>
</dbReference>
<keyword evidence="5" id="KW-0472">Membrane</keyword>
<evidence type="ECO:0000256" key="1">
    <source>
        <dbReference type="ARBA" id="ARBA00004571"/>
    </source>
</evidence>
<dbReference type="PRINTS" id="PR00316">
    <property type="entry name" value="ENTEROVIROMP"/>
</dbReference>
<feature type="chain" id="PRO_5002607775" evidence="6">
    <location>
        <begin position="24"/>
        <end position="185"/>
    </location>
</feature>
<evidence type="ECO:0000256" key="6">
    <source>
        <dbReference type="SAM" id="SignalP"/>
    </source>
</evidence>